<dbReference type="PANTHER" id="PTHR38795">
    <property type="entry name" value="DUF6604 DOMAIN-CONTAINING PROTEIN"/>
    <property type="match status" value="1"/>
</dbReference>
<dbReference type="EMBL" id="LT853699">
    <property type="protein sequence ID" value="SMQ53054.1"/>
    <property type="molecule type" value="Genomic_DNA"/>
</dbReference>
<dbReference type="PANTHER" id="PTHR38795:SF1">
    <property type="entry name" value="DUF6604 DOMAIN-CONTAINING PROTEIN"/>
    <property type="match status" value="1"/>
</dbReference>
<evidence type="ECO:0000313" key="2">
    <source>
        <dbReference type="EMBL" id="SMQ53054.1"/>
    </source>
</evidence>
<reference evidence="2 3" key="1">
    <citation type="submission" date="2016-06" db="EMBL/GenBank/DDBJ databases">
        <authorList>
            <person name="Kjaerup R.B."/>
            <person name="Dalgaard T.S."/>
            <person name="Juul-Madsen H.R."/>
        </authorList>
    </citation>
    <scope>NUCLEOTIDE SEQUENCE [LARGE SCALE GENOMIC DNA]</scope>
</reference>
<proteinExistence type="predicted"/>
<organism evidence="2 3">
    <name type="scientific">Zymoseptoria tritici (strain ST99CH_3D7)</name>
    <dbReference type="NCBI Taxonomy" id="1276538"/>
    <lineage>
        <taxon>Eukaryota</taxon>
        <taxon>Fungi</taxon>
        <taxon>Dikarya</taxon>
        <taxon>Ascomycota</taxon>
        <taxon>Pezizomycotina</taxon>
        <taxon>Dothideomycetes</taxon>
        <taxon>Dothideomycetidae</taxon>
        <taxon>Mycosphaerellales</taxon>
        <taxon>Mycosphaerellaceae</taxon>
        <taxon>Zymoseptoria</taxon>
    </lineage>
</organism>
<evidence type="ECO:0000313" key="3">
    <source>
        <dbReference type="Proteomes" id="UP000215127"/>
    </source>
</evidence>
<keyword evidence="3" id="KW-1185">Reference proteome</keyword>
<sequence length="895" mass="99995">MDRPELGRWQLYKAAQAQVVKWLIQTAGDTVRGTSALKAHQLLDLARSTADAATAVPPAIIASLQDVIDGRQSQANWHSQRSNAKDNETHQWFIELLIKVRNILLPCVSNDRKPDTNSQNMDTICVKERLANVFSLLAIEEPSDSPLGNKPLILENDGMGPDFALWCHIKDMNDVREFIKEAWLKYTSGELSIVLVSQLAEVGIGLMRIEDEKFVAQYPQFNDYWKLLEYFNLEVHGSGKTICVTPLNIITNAQARNEELIRLICPAAAVLLREIRDEIKKLAGTTEGKALLRYSSKAEKIPSMRILELEAYDFSSILEVQVPELLAWIHFHKAKGKRSSTQMFDRLEFLCGMADYYDSELTPTWLVMACAIHLDLYEIIGDKPAVTAKAWLATTRGMKQQLDDINAHFAGLDHSSSDWRAELAPIFRRSDGSEDQLFVTKVGLEYQRSRGYSYADSDMLGKATSCIMGSPCVAGGALWSDRMAYHKVGIRFANLDLTLFALANLYTAITKSNLLKSTWEDIHFLINTHKPHTPLVPKIAGPYDAASHLRHYVRSLGCSLAQTSKYTSSSAVPTHEFVVDNHCTAVSPTSEFVVAITHGYHANDLLDTFDRGDLVETVLTKLTAESKGLKHGTKGKKGKKGTKHQPQFTVTEVLSTFKDHMIKDELHLNFDYPAFYMVGEKIRRGLHDLIPDIKDHLVGMALWEIVLRILRDSATAKEPTLLQKAAVIVGDIINAPGVSNKFSKEARNASSGGITKSLAPNIRPYNPAWTAELWEYFVRHRHSLHNVNMTIASSSASYITFYDPKGRKGNIDRITEAAERFWHLWSSVRLRMGIGGKLEEANAIGVQRKDGSKITFPLPATMKSLGLRGFEGFGIPLLEALDTPMEELANCSSLK</sequence>
<dbReference type="Proteomes" id="UP000215127">
    <property type="component" value="Chromosome 8"/>
</dbReference>
<accession>A0A1X7S034</accession>
<dbReference type="InterPro" id="IPR046539">
    <property type="entry name" value="DUF6604"/>
</dbReference>
<gene>
    <name evidence="2" type="ORF">ZT3D7_G8207</name>
</gene>
<dbReference type="Pfam" id="PF20253">
    <property type="entry name" value="DUF6604"/>
    <property type="match status" value="1"/>
</dbReference>
<protein>
    <recommendedName>
        <fullName evidence="1">DUF6604 domain-containing protein</fullName>
    </recommendedName>
</protein>
<name>A0A1X7S034_ZYMT9</name>
<evidence type="ECO:0000259" key="1">
    <source>
        <dbReference type="Pfam" id="PF20253"/>
    </source>
</evidence>
<feature type="domain" description="DUF6604" evidence="1">
    <location>
        <begin position="10"/>
        <end position="210"/>
    </location>
</feature>
<dbReference type="AlphaFoldDB" id="A0A1X7S034"/>
<dbReference type="STRING" id="1276538.A0A1X7S034"/>